<dbReference type="InterPro" id="IPR041118">
    <property type="entry name" value="Rx_N"/>
</dbReference>
<dbReference type="InterPro" id="IPR002182">
    <property type="entry name" value="NB-ARC"/>
</dbReference>
<dbReference type="InterPro" id="IPR032675">
    <property type="entry name" value="LRR_dom_sf"/>
</dbReference>
<gene>
    <name evidence="12" type="ORF">NCGR_LOCUS56361</name>
</gene>
<feature type="region of interest" description="Disordered" evidence="8">
    <location>
        <begin position="143"/>
        <end position="167"/>
    </location>
</feature>
<protein>
    <recommendedName>
        <fullName evidence="14">Disease resistance protein RPM1</fullName>
    </recommendedName>
</protein>
<dbReference type="SUPFAM" id="SSF52540">
    <property type="entry name" value="P-loop containing nucleoside triphosphate hydrolases"/>
    <property type="match status" value="3"/>
</dbReference>
<keyword evidence="6 7" id="KW-0175">Coiled coil</keyword>
<evidence type="ECO:0000256" key="2">
    <source>
        <dbReference type="ARBA" id="ARBA00022614"/>
    </source>
</evidence>
<feature type="domain" description="NB-ARC" evidence="9">
    <location>
        <begin position="677"/>
        <end position="817"/>
    </location>
</feature>
<dbReference type="GO" id="GO:0043531">
    <property type="term" value="F:ADP binding"/>
    <property type="evidence" value="ECO:0007669"/>
    <property type="project" value="InterPro"/>
</dbReference>
<dbReference type="Gene3D" id="1.20.5.4130">
    <property type="match status" value="1"/>
</dbReference>
<dbReference type="Pfam" id="PF18052">
    <property type="entry name" value="Rx_N"/>
    <property type="match status" value="1"/>
</dbReference>
<dbReference type="Pfam" id="PF00931">
    <property type="entry name" value="NB-ARC"/>
    <property type="match status" value="1"/>
</dbReference>
<evidence type="ECO:0000313" key="13">
    <source>
        <dbReference type="Proteomes" id="UP000604825"/>
    </source>
</evidence>
<dbReference type="CDD" id="cd14798">
    <property type="entry name" value="RX-CC_like"/>
    <property type="match status" value="1"/>
</dbReference>
<dbReference type="EMBL" id="CAJGYO010000016">
    <property type="protein sequence ID" value="CAD6273093.1"/>
    <property type="molecule type" value="Genomic_DNA"/>
</dbReference>
<comment type="similarity">
    <text evidence="1">Belongs to the disease resistance NB-LRR family.</text>
</comment>
<proteinExistence type="inferred from homology"/>
<evidence type="ECO:0000256" key="3">
    <source>
        <dbReference type="ARBA" id="ARBA00022737"/>
    </source>
</evidence>
<feature type="compositionally biased region" description="Low complexity" evidence="8">
    <location>
        <begin position="144"/>
        <end position="162"/>
    </location>
</feature>
<evidence type="ECO:0000256" key="5">
    <source>
        <dbReference type="ARBA" id="ARBA00022821"/>
    </source>
</evidence>
<dbReference type="Gene3D" id="3.40.50.300">
    <property type="entry name" value="P-loop containing nucleotide triphosphate hydrolases"/>
    <property type="match status" value="2"/>
</dbReference>
<dbReference type="InterPro" id="IPR044974">
    <property type="entry name" value="Disease_R_plants"/>
</dbReference>
<feature type="domain" description="Disease resistance R13L4/SHOC-2-like LRR" evidence="11">
    <location>
        <begin position="976"/>
        <end position="1079"/>
    </location>
</feature>
<evidence type="ECO:0000259" key="9">
    <source>
        <dbReference type="Pfam" id="PF00931"/>
    </source>
</evidence>
<evidence type="ECO:0000259" key="11">
    <source>
        <dbReference type="Pfam" id="PF23598"/>
    </source>
</evidence>
<dbReference type="PANTHER" id="PTHR23155">
    <property type="entry name" value="DISEASE RESISTANCE PROTEIN RP"/>
    <property type="match status" value="1"/>
</dbReference>
<comment type="caution">
    <text evidence="12">The sequence shown here is derived from an EMBL/GenBank/DDBJ whole genome shotgun (WGS) entry which is preliminary data.</text>
</comment>
<evidence type="ECO:0000313" key="12">
    <source>
        <dbReference type="EMBL" id="CAD6273093.1"/>
    </source>
</evidence>
<feature type="coiled-coil region" evidence="7">
    <location>
        <begin position="12"/>
        <end position="43"/>
    </location>
</feature>
<dbReference type="Pfam" id="PF23598">
    <property type="entry name" value="LRR_14"/>
    <property type="match status" value="2"/>
</dbReference>
<name>A0A811RTF9_9POAL</name>
<evidence type="ECO:0000256" key="8">
    <source>
        <dbReference type="SAM" id="MobiDB-lite"/>
    </source>
</evidence>
<dbReference type="Proteomes" id="UP000604825">
    <property type="component" value="Unassembled WGS sequence"/>
</dbReference>
<evidence type="ECO:0000256" key="1">
    <source>
        <dbReference type="ARBA" id="ARBA00008894"/>
    </source>
</evidence>
<feature type="domain" description="Disease resistance R13L4/SHOC-2-like LRR" evidence="11">
    <location>
        <begin position="1151"/>
        <end position="1405"/>
    </location>
</feature>
<evidence type="ECO:0000256" key="4">
    <source>
        <dbReference type="ARBA" id="ARBA00022741"/>
    </source>
</evidence>
<accession>A0A811RTF9</accession>
<dbReference type="SUPFAM" id="SSF52047">
    <property type="entry name" value="RNI-like"/>
    <property type="match status" value="1"/>
</dbReference>
<dbReference type="InterPro" id="IPR027417">
    <property type="entry name" value="P-loop_NTPase"/>
</dbReference>
<evidence type="ECO:0000256" key="6">
    <source>
        <dbReference type="ARBA" id="ARBA00023054"/>
    </source>
</evidence>
<dbReference type="PRINTS" id="PR00364">
    <property type="entry name" value="DISEASERSIST"/>
</dbReference>
<feature type="compositionally biased region" description="Polar residues" evidence="8">
    <location>
        <begin position="1116"/>
        <end position="1126"/>
    </location>
</feature>
<reference evidence="12" key="1">
    <citation type="submission" date="2020-10" db="EMBL/GenBank/DDBJ databases">
        <authorList>
            <person name="Han B."/>
            <person name="Lu T."/>
            <person name="Zhao Q."/>
            <person name="Huang X."/>
            <person name="Zhao Y."/>
        </authorList>
    </citation>
    <scope>NUCLEOTIDE SEQUENCE</scope>
</reference>
<dbReference type="Gene3D" id="3.80.10.10">
    <property type="entry name" value="Ribonuclease Inhibitor"/>
    <property type="match status" value="2"/>
</dbReference>
<evidence type="ECO:0008006" key="14">
    <source>
        <dbReference type="Google" id="ProtNLM"/>
    </source>
</evidence>
<keyword evidence="13" id="KW-1185">Reference proteome</keyword>
<keyword evidence="5" id="KW-0611">Plant defense</keyword>
<feature type="domain" description="Disease resistance N-terminal" evidence="10">
    <location>
        <begin position="11"/>
        <end position="87"/>
    </location>
</feature>
<keyword evidence="4" id="KW-0547">Nucleotide-binding</keyword>
<dbReference type="PANTHER" id="PTHR23155:SF1135">
    <property type="entry name" value="OS08G0246300 PROTEIN"/>
    <property type="match status" value="1"/>
</dbReference>
<organism evidence="12 13">
    <name type="scientific">Miscanthus lutarioriparius</name>
    <dbReference type="NCBI Taxonomy" id="422564"/>
    <lineage>
        <taxon>Eukaryota</taxon>
        <taxon>Viridiplantae</taxon>
        <taxon>Streptophyta</taxon>
        <taxon>Embryophyta</taxon>
        <taxon>Tracheophyta</taxon>
        <taxon>Spermatophyta</taxon>
        <taxon>Magnoliopsida</taxon>
        <taxon>Liliopsida</taxon>
        <taxon>Poales</taxon>
        <taxon>Poaceae</taxon>
        <taxon>PACMAD clade</taxon>
        <taxon>Panicoideae</taxon>
        <taxon>Andropogonodae</taxon>
        <taxon>Andropogoneae</taxon>
        <taxon>Saccharinae</taxon>
        <taxon>Miscanthus</taxon>
    </lineage>
</organism>
<dbReference type="OrthoDB" id="586368at2759"/>
<keyword evidence="2" id="KW-0433">Leucine-rich repeat</keyword>
<dbReference type="GO" id="GO:0098542">
    <property type="term" value="P:defense response to other organism"/>
    <property type="evidence" value="ECO:0007669"/>
    <property type="project" value="TreeGrafter"/>
</dbReference>
<evidence type="ECO:0000259" key="10">
    <source>
        <dbReference type="Pfam" id="PF18052"/>
    </source>
</evidence>
<feature type="region of interest" description="Disordered" evidence="8">
    <location>
        <begin position="1084"/>
        <end position="1126"/>
    </location>
</feature>
<feature type="compositionally biased region" description="Polar residues" evidence="8">
    <location>
        <begin position="1097"/>
        <end position="1108"/>
    </location>
</feature>
<sequence>MEFAFGLTKTVVEATVSKAKSAIEEEERLKEEVQHDLEFITAEFQMMQSFLNNAGNRDRAGESEVARTWLRLLRDLAFDVEDWVEFVAHMDKVGSTGALCRRLMQACPCLAQSQDLDVAAAAAEIKLLKARVENVSQRSKRYNIIPSSDSSSSGAGGSRSISNKPAATATAMPAEQMVAGAAVSPLAFGILRKAWEAAGKPCAMLNLQKIIATDGGHELQVISVWGSTGGDLGMTSTIREAYCDTHIGQEFRARAWVKLAHPFNLHDFLDSLLTQLLRKSSHHHGDGDAAGVGFRPARWDAIKMYLPDCKNGSRIIVSTHDIGMAFMCTGKPYLVSELRRFPDGHSLCAFFRKARESPIDINKFIQAITCPSVVSVWGRSRTKSIVVDTVYRDIIMLHNNKQEEEHDGRLMKFKFETYGWVHVPDYWFDLRLISRQLYLDLCSYGGSAYNDETKHANETVDAIEEAALIQKCCEFLREKDCLVVIDGLRYTKDWDLFRKTFLSKPIKGCIIIITNEENVAKHCADSKDRVFNIKDDPEASAAQIFSIRKEKARTWTKTAEIVESNQRLALDFSLLLQDPGGVVSIKDDPEASAAEIFSIRKEKARTWTKTAEIVESHQQLALGFSMLLQEPGGVVSVWGFTGVGKKYLVRTSYYHHMLRSWGQLFTVNSQPIWLNIRKEENHGDEFTAFSWVHVPCPFSLMTFSRRLLMDFYSDDLQAMEAAAVGIMQGQDLYEECRKILRAKKYFIVIDGLQSTDEWDTIKQEFFPRRVDGCVVVITHEAKVARHCQVDETRRVNVRAFQADEARNLFMKVVWKNKQLNRDEMKLSKRILSKCGGLPKIINAIGEHCSRYTEAMHLLSVSLPSRPQHQVEAFAKAVDCRGLLQGQSFYNCRGGGENVVVRAHQLEHNPGPAYTRKILELNGFFREYLVSRPMEGNLVFTLKGKCSVNSQRAGQHLTIRSNWDRDKIVFENINFSKLRSLTVSGEWRSFFISDNNNMRLLRVLDLENSSGVTDDDLEQIVKLLRRLKFLSLRGCREITCLPDSLGGLRQLHTLDIRYTSILVLPLAIIKLEKLQYINAGTTEPWDLTSPPEAASEDWASTSPEEQSLQVPAADEAGTTSTPPSWSSRARQLVSGRCLAANKFHRHQQGHHDGSIKVPAGIGKLTALQALGVVNVSGAGRKAVSKELKKLTQLRKLRVSGIRKENYQELFSAISGHAHLESLSVRLEKDQEGGFCCLDGISEHQRPRYLKSLKMYGHVHKLPTWMKQLDRLSKVDLEMTITEQQGTCFYEQLPTQIIQGRISVKAVEMGQVNFGAPEDSRRYPYWDKQFQVFKIDCTSRLQVTFTDDYITRSVELLVVHFSSGSSLTISGLEHLDKLKEVWLKGSYRLELWQQLKQQLSKHPNKPVLKPEQPSFA</sequence>
<keyword evidence="3" id="KW-0677">Repeat</keyword>
<dbReference type="InterPro" id="IPR038005">
    <property type="entry name" value="RX-like_CC"/>
</dbReference>
<evidence type="ECO:0000256" key="7">
    <source>
        <dbReference type="SAM" id="Coils"/>
    </source>
</evidence>
<dbReference type="InterPro" id="IPR055414">
    <property type="entry name" value="LRR_R13L4/SHOC2-like"/>
</dbReference>